<feature type="transmembrane region" description="Helical" evidence="1">
    <location>
        <begin position="37"/>
        <end position="57"/>
    </location>
</feature>
<evidence type="ECO:0000256" key="1">
    <source>
        <dbReference type="SAM" id="Phobius"/>
    </source>
</evidence>
<gene>
    <name evidence="2" type="ORF">SAMN04244553_4801</name>
</gene>
<dbReference type="AlphaFoldDB" id="A0A285LSD9"/>
<dbReference type="EMBL" id="OBEG01000005">
    <property type="protein sequence ID" value="SNY87842.1"/>
    <property type="molecule type" value="Genomic_DNA"/>
</dbReference>
<protein>
    <submittedName>
        <fullName evidence="2">Uncharacterized protein</fullName>
    </submittedName>
</protein>
<evidence type="ECO:0000313" key="3">
    <source>
        <dbReference type="Proteomes" id="UP000219565"/>
    </source>
</evidence>
<dbReference type="Proteomes" id="UP000219565">
    <property type="component" value="Unassembled WGS sequence"/>
</dbReference>
<evidence type="ECO:0000313" key="2">
    <source>
        <dbReference type="EMBL" id="SNY87842.1"/>
    </source>
</evidence>
<feature type="transmembrane region" description="Helical" evidence="1">
    <location>
        <begin position="150"/>
        <end position="168"/>
    </location>
</feature>
<keyword evidence="1" id="KW-1133">Transmembrane helix</keyword>
<accession>A0A285LSD9</accession>
<proteinExistence type="predicted"/>
<feature type="transmembrane region" description="Helical" evidence="1">
    <location>
        <begin position="85"/>
        <end position="108"/>
    </location>
</feature>
<organism evidence="2 3">
    <name type="scientific">Nocardia amikacinitolerans</name>
    <dbReference type="NCBI Taxonomy" id="756689"/>
    <lineage>
        <taxon>Bacteria</taxon>
        <taxon>Bacillati</taxon>
        <taxon>Actinomycetota</taxon>
        <taxon>Actinomycetes</taxon>
        <taxon>Mycobacteriales</taxon>
        <taxon>Nocardiaceae</taxon>
        <taxon>Nocardia</taxon>
    </lineage>
</organism>
<keyword evidence="3" id="KW-1185">Reference proteome</keyword>
<reference evidence="2 3" key="1">
    <citation type="submission" date="2017-09" db="EMBL/GenBank/DDBJ databases">
        <authorList>
            <person name="Ehlers B."/>
            <person name="Leendertz F.H."/>
        </authorList>
    </citation>
    <scope>NUCLEOTIDE SEQUENCE [LARGE SCALE GENOMIC DNA]</scope>
    <source>
        <strain evidence="2 3">DSM 45537</strain>
    </source>
</reference>
<name>A0A285LSD9_9NOCA</name>
<keyword evidence="1" id="KW-0472">Membrane</keyword>
<feature type="transmembrane region" description="Helical" evidence="1">
    <location>
        <begin position="117"/>
        <end position="138"/>
    </location>
</feature>
<keyword evidence="1" id="KW-0812">Transmembrane</keyword>
<sequence length="169" mass="18124">MSVSEGVSSERGELMAGSESAVVRGNRIWDRSWRGRYRVAACLAILGALIWTMQSLGACVQSQEGKWQDRDYLSVGNSMITADNLLALLCFAFLVVAGMLGCGAVLVLRGNMFGRHLIAAGAWLVICGQLFAAVLASIPIDAFHYSTPANLVFATPLVIFPLVTILCLT</sequence>